<dbReference type="InterPro" id="IPR036890">
    <property type="entry name" value="HATPase_C_sf"/>
</dbReference>
<dbReference type="Gene3D" id="3.30.565.10">
    <property type="entry name" value="Histidine kinase-like ATPase, C-terminal domain"/>
    <property type="match status" value="1"/>
</dbReference>
<keyword evidence="1" id="KW-0418">Kinase</keyword>
<feature type="domain" description="Histidine kinase/HSP90-like ATPase" evidence="2">
    <location>
        <begin position="38"/>
        <end position="152"/>
    </location>
</feature>
<dbReference type="Pfam" id="PF13581">
    <property type="entry name" value="HATPase_c_2"/>
    <property type="match status" value="1"/>
</dbReference>
<reference evidence="3 4" key="1">
    <citation type="submission" date="2024-03" db="EMBL/GenBank/DDBJ databases">
        <title>Natural products discovery in diverse microorganisms through a two-stage MS feature dereplication strategy.</title>
        <authorList>
            <person name="Zhang R."/>
        </authorList>
    </citation>
    <scope>NUCLEOTIDE SEQUENCE [LARGE SCALE GENOMIC DNA]</scope>
    <source>
        <strain evidence="3 4">18930</strain>
    </source>
</reference>
<dbReference type="EC" id="2.7.13.3" evidence="3"/>
<evidence type="ECO:0000259" key="2">
    <source>
        <dbReference type="Pfam" id="PF13581"/>
    </source>
</evidence>
<gene>
    <name evidence="3" type="ORF">WDS16_25960</name>
</gene>
<accession>A0ABZ2PL37</accession>
<keyword evidence="4" id="KW-1185">Reference proteome</keyword>
<dbReference type="Proteomes" id="UP001432000">
    <property type="component" value="Chromosome"/>
</dbReference>
<dbReference type="GO" id="GO:0005524">
    <property type="term" value="F:ATP binding"/>
    <property type="evidence" value="ECO:0007669"/>
    <property type="project" value="UniProtKB-KW"/>
</dbReference>
<name>A0ABZ2PL37_9NOCA</name>
<dbReference type="CDD" id="cd16936">
    <property type="entry name" value="HATPase_RsbW-like"/>
    <property type="match status" value="1"/>
</dbReference>
<keyword evidence="1" id="KW-0723">Serine/threonine-protein kinase</keyword>
<dbReference type="RefSeq" id="WP_338888893.1">
    <property type="nucleotide sequence ID" value="NZ_CP147846.1"/>
</dbReference>
<dbReference type="GO" id="GO:0004673">
    <property type="term" value="F:protein histidine kinase activity"/>
    <property type="evidence" value="ECO:0007669"/>
    <property type="project" value="UniProtKB-EC"/>
</dbReference>
<organism evidence="3 4">
    <name type="scientific">Rhodococcus sovatensis</name>
    <dbReference type="NCBI Taxonomy" id="1805840"/>
    <lineage>
        <taxon>Bacteria</taxon>
        <taxon>Bacillati</taxon>
        <taxon>Actinomycetota</taxon>
        <taxon>Actinomycetes</taxon>
        <taxon>Mycobacteriales</taxon>
        <taxon>Nocardiaceae</taxon>
        <taxon>Rhodococcus</taxon>
    </lineage>
</organism>
<dbReference type="EMBL" id="CP147846">
    <property type="protein sequence ID" value="WXG68593.1"/>
    <property type="molecule type" value="Genomic_DNA"/>
</dbReference>
<sequence>MMAIAFGGEDAVAAAARPHTEPVHEDAMHLIFDGESAVAERASALRVELSHWLTGLQVAPERVYDVVLATYEALANAVEHAYTADPGPGTLDLIAKYVSTTGRIEVTIRDRGAWAVHEPDSTRGRGVPLMHALADSTSVTSDDEGTTVRLVWNAPA</sequence>
<keyword evidence="3" id="KW-0808">Transferase</keyword>
<keyword evidence="3" id="KW-0547">Nucleotide-binding</keyword>
<keyword evidence="3" id="KW-0067">ATP-binding</keyword>
<dbReference type="PANTHER" id="PTHR35526:SF3">
    <property type="entry name" value="ANTI-SIGMA-F FACTOR RSBW"/>
    <property type="match status" value="1"/>
</dbReference>
<dbReference type="InterPro" id="IPR050267">
    <property type="entry name" value="Anti-sigma-factor_SerPK"/>
</dbReference>
<proteinExistence type="predicted"/>
<evidence type="ECO:0000313" key="4">
    <source>
        <dbReference type="Proteomes" id="UP001432000"/>
    </source>
</evidence>
<dbReference type="InterPro" id="IPR003594">
    <property type="entry name" value="HATPase_dom"/>
</dbReference>
<evidence type="ECO:0000313" key="3">
    <source>
        <dbReference type="EMBL" id="WXG68593.1"/>
    </source>
</evidence>
<dbReference type="PANTHER" id="PTHR35526">
    <property type="entry name" value="ANTI-SIGMA-F FACTOR RSBW-RELATED"/>
    <property type="match status" value="1"/>
</dbReference>
<dbReference type="SUPFAM" id="SSF55874">
    <property type="entry name" value="ATPase domain of HSP90 chaperone/DNA topoisomerase II/histidine kinase"/>
    <property type="match status" value="1"/>
</dbReference>
<evidence type="ECO:0000256" key="1">
    <source>
        <dbReference type="ARBA" id="ARBA00022527"/>
    </source>
</evidence>
<protein>
    <submittedName>
        <fullName evidence="3">ATP-binding protein</fullName>
        <ecNumber evidence="3">2.7.13.3</ecNumber>
    </submittedName>
</protein>